<gene>
    <name evidence="2" type="ORF">CLV30_11693</name>
</gene>
<organism evidence="2 3">
    <name type="scientific">Haloactinopolyspora alba</name>
    <dbReference type="NCBI Taxonomy" id="648780"/>
    <lineage>
        <taxon>Bacteria</taxon>
        <taxon>Bacillati</taxon>
        <taxon>Actinomycetota</taxon>
        <taxon>Actinomycetes</taxon>
        <taxon>Jiangellales</taxon>
        <taxon>Jiangellaceae</taxon>
        <taxon>Haloactinopolyspora</taxon>
    </lineage>
</organism>
<evidence type="ECO:0000313" key="2">
    <source>
        <dbReference type="EMBL" id="PSL00433.1"/>
    </source>
</evidence>
<comment type="caution">
    <text evidence="2">The sequence shown here is derived from an EMBL/GenBank/DDBJ whole genome shotgun (WGS) entry which is preliminary data.</text>
</comment>
<keyword evidence="3" id="KW-1185">Reference proteome</keyword>
<evidence type="ECO:0000259" key="1">
    <source>
        <dbReference type="Pfam" id="PF04993"/>
    </source>
</evidence>
<reference evidence="2 3" key="1">
    <citation type="submission" date="2018-03" db="EMBL/GenBank/DDBJ databases">
        <title>Genomic Encyclopedia of Archaeal and Bacterial Type Strains, Phase II (KMG-II): from individual species to whole genera.</title>
        <authorList>
            <person name="Goeker M."/>
        </authorList>
    </citation>
    <scope>NUCLEOTIDE SEQUENCE [LARGE SCALE GENOMIC DNA]</scope>
    <source>
        <strain evidence="2 3">DSM 45211</strain>
    </source>
</reference>
<dbReference type="Pfam" id="PF04993">
    <property type="entry name" value="TfoX_N"/>
    <property type="match status" value="1"/>
</dbReference>
<dbReference type="InterPro" id="IPR007076">
    <property type="entry name" value="TfoX_N"/>
</dbReference>
<sequence>MTSTPTALTGRVRAALSGEPSTREVSMFGGLSFMVDEKILVAVGRDDVLLVRIDPARHDELLALAGATQAEMGTGRSMGPGWIHVVPDALATDDDLSFWLDVAREYNTRARRTTR</sequence>
<dbReference type="AlphaFoldDB" id="A0A2P8DT89"/>
<evidence type="ECO:0000313" key="3">
    <source>
        <dbReference type="Proteomes" id="UP000243528"/>
    </source>
</evidence>
<dbReference type="Gene3D" id="3.30.1460.30">
    <property type="entry name" value="YgaC/TfoX-N like chaperone"/>
    <property type="match status" value="1"/>
</dbReference>
<dbReference type="SUPFAM" id="SSF159894">
    <property type="entry name" value="YgaC/TfoX-N like"/>
    <property type="match status" value="1"/>
</dbReference>
<dbReference type="EMBL" id="PYGE01000016">
    <property type="protein sequence ID" value="PSL00433.1"/>
    <property type="molecule type" value="Genomic_DNA"/>
</dbReference>
<proteinExistence type="predicted"/>
<dbReference type="RefSeq" id="WP_205740895.1">
    <property type="nucleotide sequence ID" value="NZ_PYGE01000016.1"/>
</dbReference>
<protein>
    <submittedName>
        <fullName evidence="2">TfoX-like protein</fullName>
    </submittedName>
</protein>
<accession>A0A2P8DT89</accession>
<name>A0A2P8DT89_9ACTN</name>
<feature type="domain" description="TfoX N-terminal" evidence="1">
    <location>
        <begin position="22"/>
        <end position="103"/>
    </location>
</feature>
<dbReference type="Proteomes" id="UP000243528">
    <property type="component" value="Unassembled WGS sequence"/>
</dbReference>